<keyword evidence="1" id="KW-0472">Membrane</keyword>
<evidence type="ECO:0000313" key="3">
    <source>
        <dbReference type="EMBL" id="KXZ62938.1"/>
    </source>
</evidence>
<feature type="domain" description="AB hydrolase-1" evidence="2">
    <location>
        <begin position="409"/>
        <end position="676"/>
    </location>
</feature>
<gene>
    <name evidence="3" type="ORF">AVENLUH5627_03393</name>
</gene>
<proteinExistence type="predicted"/>
<evidence type="ECO:0000256" key="1">
    <source>
        <dbReference type="SAM" id="Phobius"/>
    </source>
</evidence>
<feature type="transmembrane region" description="Helical" evidence="1">
    <location>
        <begin position="33"/>
        <end position="52"/>
    </location>
</feature>
<dbReference type="SUPFAM" id="SSF53474">
    <property type="entry name" value="alpha/beta-Hydrolases"/>
    <property type="match status" value="1"/>
</dbReference>
<evidence type="ECO:0000259" key="2">
    <source>
        <dbReference type="Pfam" id="PF12697"/>
    </source>
</evidence>
<dbReference type="AlphaFoldDB" id="A0A150HJI0"/>
<sequence>MYIEKAIKFRIITIIFVHIYRILMPAFKPNYRLFALTILGTIVMSGCQVVSLKQQALNVTIANERNSILTQKKLSEASLNVLSMSGKESKVCMQNPDQCIADLHKIPEIIDEQLLSTASELYLAKSKLLSESSECKISKLSKHKSDDEQKIIQQSYEKCIDQELEALDKSLRYSYAYLFKTSRQPQERIFDNRQVQIRDFYNQALTQLVNVYNLRTPSQDIAPTIKIGKSTYTIDIQAYQRLQNMKLEKFISSYNMNFSGLRAINRRDGFGSDFVAVFPASDPSKLENKYILDPLTYHYPKGINPNIHKARYLAATIIAQPKKRTATVDDVLNSPNFEIKVYDPYSVDKVDIAGKTYSLAANFSAPYGLWLAENNLGAAAYLTLIDRDQRLTMPHLYMLEPYNPNKKVIVLVHGLASSPEAWIAVTNDIMGDPVLREHYQVWQIFYSTNMPILESRFQIYALLKQAFASLNPKDPAAKDSVLIGHSMGGIISRLLVSDADISKQALAMMSNRQQTRLRKHPVIGERLKMEPITNFDRAIFLAAPHRGTDYADRWFTLAARKIIKLPATFLTTLADTLTSDDVDLKDFVKTLTNDVIQNGPSDLSKKSKFMELTADIPPEKGLVFHSIMGNITKSDDPNVITDGIVTYRSAHLDGAVSEKILPGGHSIQETPAAVLELRRILRQHLVDHGLYKPKN</sequence>
<dbReference type="InterPro" id="IPR000073">
    <property type="entry name" value="AB_hydrolase_1"/>
</dbReference>
<keyword evidence="1" id="KW-1133">Transmembrane helix</keyword>
<dbReference type="InterPro" id="IPR029058">
    <property type="entry name" value="AB_hydrolase_fold"/>
</dbReference>
<organism evidence="3 4">
    <name type="scientific">Acinetobacter venetianus</name>
    <dbReference type="NCBI Taxonomy" id="52133"/>
    <lineage>
        <taxon>Bacteria</taxon>
        <taxon>Pseudomonadati</taxon>
        <taxon>Pseudomonadota</taxon>
        <taxon>Gammaproteobacteria</taxon>
        <taxon>Moraxellales</taxon>
        <taxon>Moraxellaceae</taxon>
        <taxon>Acinetobacter</taxon>
    </lineage>
</organism>
<dbReference type="Gene3D" id="3.40.50.1820">
    <property type="entry name" value="alpha/beta hydrolase"/>
    <property type="match status" value="1"/>
</dbReference>
<accession>A0A150HJI0</accession>
<reference evidence="3 4" key="1">
    <citation type="journal article" date="2016" name="Sci. Rep.">
        <title>Genomic and phenotypic characterization of the species Acinetobacter venetianus.</title>
        <authorList>
            <person name="Fondi M."/>
            <person name="Maida I."/>
            <person name="Perrin E."/>
            <person name="Orlandini V."/>
            <person name="La Torre L."/>
            <person name="Bosi E."/>
            <person name="Negroni A."/>
            <person name="Zanaroli G."/>
            <person name="Fava F."/>
            <person name="Decorosi F."/>
            <person name="Giovannetti L."/>
            <person name="Viti C."/>
            <person name="Vaneechoutte M."/>
            <person name="Dijkshoorn L."/>
            <person name="Fani R."/>
        </authorList>
    </citation>
    <scope>NUCLEOTIDE SEQUENCE [LARGE SCALE GENOMIC DNA]</scope>
    <source>
        <strain evidence="3 4">LUH5627</strain>
    </source>
</reference>
<keyword evidence="1" id="KW-0812">Transmembrane</keyword>
<dbReference type="Proteomes" id="UP000075680">
    <property type="component" value="Unassembled WGS sequence"/>
</dbReference>
<name>A0A150HJI0_9GAMM</name>
<dbReference type="EMBL" id="JRUE01000255">
    <property type="protein sequence ID" value="KXZ62938.1"/>
    <property type="molecule type" value="Genomic_DNA"/>
</dbReference>
<dbReference type="PATRIC" id="fig|52133.18.peg.3483"/>
<comment type="caution">
    <text evidence="3">The sequence shown here is derived from an EMBL/GenBank/DDBJ whole genome shotgun (WGS) entry which is preliminary data.</text>
</comment>
<dbReference type="Pfam" id="PF12697">
    <property type="entry name" value="Abhydrolase_6"/>
    <property type="match status" value="1"/>
</dbReference>
<protein>
    <recommendedName>
        <fullName evidence="2">AB hydrolase-1 domain-containing protein</fullName>
    </recommendedName>
</protein>
<evidence type="ECO:0000313" key="4">
    <source>
        <dbReference type="Proteomes" id="UP000075680"/>
    </source>
</evidence>